<keyword evidence="2" id="KW-1185">Reference proteome</keyword>
<gene>
    <name evidence="1" type="ORF">B5M42_06235</name>
</gene>
<proteinExistence type="predicted"/>
<reference evidence="1 2" key="1">
    <citation type="submission" date="2017-03" db="EMBL/GenBank/DDBJ databases">
        <title>Isolation of Levoglucosan Utilizing Bacteria.</title>
        <authorList>
            <person name="Arya A.S."/>
        </authorList>
    </citation>
    <scope>NUCLEOTIDE SEQUENCE [LARGE SCALE GENOMIC DNA]</scope>
    <source>
        <strain evidence="1 2">MEC069</strain>
    </source>
</reference>
<sequence>MLLPRLRMSVTESVSIRGRCVLRKREQAGKLLGEIEFLFTGSTCVGRPGANKLQQEQIELSASGFVEFS</sequence>
<accession>A0A4Y8Q6Z8</accession>
<protein>
    <submittedName>
        <fullName evidence="1">Uncharacterized protein</fullName>
    </submittedName>
</protein>
<evidence type="ECO:0000313" key="1">
    <source>
        <dbReference type="EMBL" id="TFE89691.1"/>
    </source>
</evidence>
<name>A0A4Y8Q6Z8_9BACL</name>
<dbReference type="AlphaFoldDB" id="A0A4Y8Q6Z8"/>
<dbReference type="Proteomes" id="UP000298246">
    <property type="component" value="Unassembled WGS sequence"/>
</dbReference>
<comment type="caution">
    <text evidence="1">The sequence shown here is derived from an EMBL/GenBank/DDBJ whole genome shotgun (WGS) entry which is preliminary data.</text>
</comment>
<dbReference type="EMBL" id="MYFO01000006">
    <property type="protein sequence ID" value="TFE89691.1"/>
    <property type="molecule type" value="Genomic_DNA"/>
</dbReference>
<evidence type="ECO:0000313" key="2">
    <source>
        <dbReference type="Proteomes" id="UP000298246"/>
    </source>
</evidence>
<organism evidence="1 2">
    <name type="scientific">Paenibacillus athensensis</name>
    <dbReference type="NCBI Taxonomy" id="1967502"/>
    <lineage>
        <taxon>Bacteria</taxon>
        <taxon>Bacillati</taxon>
        <taxon>Bacillota</taxon>
        <taxon>Bacilli</taxon>
        <taxon>Bacillales</taxon>
        <taxon>Paenibacillaceae</taxon>
        <taxon>Paenibacillus</taxon>
    </lineage>
</organism>